<keyword evidence="2" id="KW-0677">Repeat</keyword>
<dbReference type="Pfam" id="PF01344">
    <property type="entry name" value="Kelch_1"/>
    <property type="match status" value="1"/>
</dbReference>
<organism evidence="4">
    <name type="scientific">Capitella teleta</name>
    <name type="common">Polychaete worm</name>
    <dbReference type="NCBI Taxonomy" id="283909"/>
    <lineage>
        <taxon>Eukaryota</taxon>
        <taxon>Metazoa</taxon>
        <taxon>Spiralia</taxon>
        <taxon>Lophotrochozoa</taxon>
        <taxon>Annelida</taxon>
        <taxon>Polychaeta</taxon>
        <taxon>Sedentaria</taxon>
        <taxon>Scolecida</taxon>
        <taxon>Capitellidae</taxon>
        <taxon>Capitella</taxon>
    </lineage>
</organism>
<accession>R7UUY3</accession>
<dbReference type="PANTHER" id="PTHR45632">
    <property type="entry name" value="LD33804P"/>
    <property type="match status" value="1"/>
</dbReference>
<dbReference type="InterPro" id="IPR006652">
    <property type="entry name" value="Kelch_1"/>
</dbReference>
<dbReference type="EMBL" id="KB297742">
    <property type="protein sequence ID" value="ELU09985.1"/>
    <property type="molecule type" value="Genomic_DNA"/>
</dbReference>
<evidence type="ECO:0000259" key="3">
    <source>
        <dbReference type="PROSITE" id="PS50097"/>
    </source>
</evidence>
<dbReference type="Proteomes" id="UP000014760">
    <property type="component" value="Unassembled WGS sequence"/>
</dbReference>
<evidence type="ECO:0000256" key="2">
    <source>
        <dbReference type="ARBA" id="ARBA00022737"/>
    </source>
</evidence>
<dbReference type="PROSITE" id="PS50097">
    <property type="entry name" value="BTB"/>
    <property type="match status" value="1"/>
</dbReference>
<dbReference type="OrthoDB" id="25620at2759"/>
<evidence type="ECO:0000313" key="4">
    <source>
        <dbReference type="EMBL" id="ELU09985.1"/>
    </source>
</evidence>
<dbReference type="AlphaFoldDB" id="R7UUY3"/>
<dbReference type="Gene3D" id="2.120.10.80">
    <property type="entry name" value="Kelch-type beta propeller"/>
    <property type="match status" value="1"/>
</dbReference>
<feature type="domain" description="BTB" evidence="3">
    <location>
        <begin position="37"/>
        <end position="104"/>
    </location>
</feature>
<dbReference type="Gene3D" id="3.30.710.10">
    <property type="entry name" value="Potassium Channel Kv1.1, Chain A"/>
    <property type="match status" value="1"/>
</dbReference>
<dbReference type="SUPFAM" id="SSF117281">
    <property type="entry name" value="Kelch motif"/>
    <property type="match status" value="1"/>
</dbReference>
<dbReference type="HOGENOM" id="CLU_004253_14_0_1"/>
<dbReference type="EMBL" id="AMQN01000937">
    <property type="status" value="NOT_ANNOTATED_CDS"/>
    <property type="molecule type" value="Genomic_DNA"/>
</dbReference>
<proteinExistence type="predicted"/>
<reference evidence="5" key="3">
    <citation type="submission" date="2015-06" db="UniProtKB">
        <authorList>
            <consortium name="EnsemblMetazoa"/>
        </authorList>
    </citation>
    <scope>IDENTIFICATION</scope>
</reference>
<reference evidence="4 6" key="2">
    <citation type="journal article" date="2013" name="Nature">
        <title>Insights into bilaterian evolution from three spiralian genomes.</title>
        <authorList>
            <person name="Simakov O."/>
            <person name="Marletaz F."/>
            <person name="Cho S.J."/>
            <person name="Edsinger-Gonzales E."/>
            <person name="Havlak P."/>
            <person name="Hellsten U."/>
            <person name="Kuo D.H."/>
            <person name="Larsson T."/>
            <person name="Lv J."/>
            <person name="Arendt D."/>
            <person name="Savage R."/>
            <person name="Osoegawa K."/>
            <person name="de Jong P."/>
            <person name="Grimwood J."/>
            <person name="Chapman J.A."/>
            <person name="Shapiro H."/>
            <person name="Aerts A."/>
            <person name="Otillar R.P."/>
            <person name="Terry A.Y."/>
            <person name="Boore J.L."/>
            <person name="Grigoriev I.V."/>
            <person name="Lindberg D.R."/>
            <person name="Seaver E.C."/>
            <person name="Weisblat D.A."/>
            <person name="Putnam N.H."/>
            <person name="Rokhsar D.S."/>
        </authorList>
    </citation>
    <scope>NUCLEOTIDE SEQUENCE</scope>
    <source>
        <strain evidence="4 6">I ESC-2004</strain>
    </source>
</reference>
<dbReference type="InterPro" id="IPR000210">
    <property type="entry name" value="BTB/POZ_dom"/>
</dbReference>
<dbReference type="SMART" id="SM00612">
    <property type="entry name" value="Kelch"/>
    <property type="match status" value="3"/>
</dbReference>
<evidence type="ECO:0000313" key="6">
    <source>
        <dbReference type="Proteomes" id="UP000014760"/>
    </source>
</evidence>
<dbReference type="OMA" id="PVWGFAC"/>
<dbReference type="EnsemblMetazoa" id="CapteT193275">
    <property type="protein sequence ID" value="CapteP193275"/>
    <property type="gene ID" value="CapteG193275"/>
</dbReference>
<keyword evidence="6" id="KW-1185">Reference proteome</keyword>
<dbReference type="CDD" id="cd18186">
    <property type="entry name" value="BTB_POZ_ZBTB_KLHL-like"/>
    <property type="match status" value="1"/>
</dbReference>
<dbReference type="STRING" id="283909.R7UUY3"/>
<dbReference type="Pfam" id="PF00651">
    <property type="entry name" value="BTB"/>
    <property type="match status" value="1"/>
</dbReference>
<sequence length="530" mass="60600">MWERVRRGSGYVFIAMAQAWQSLPSSFHRMREVEHFVDVTLVFGHRRISCHRVILAAACEYFRRMFQTNMVERASSEVVMTDISPSIGELVVNFVYGRKIELCMEILDDLLVACNMLQLGDLKYDVQNYLILRANGPDYIPNLKLARRYELDRVLCDSHEYVLHHTSEIDTDQLALLDEEEIIETLESSDSQEASFRLLQVWVRSAVGRIDNFVRLLGFIRLDKCSNDFILHTVMKEELMQNPQCSEIIDKAMQIDVNRVLVVGSYEGDMWMCRTFNQQWHLIPKSPSQNFAGSVCAVPGGIFVSGGLLNGYDQRDCYYYDAHTDRWNTLPPMPTGRRCHSCISFNGCVHIIGGSSDGKALESVDSFNMSLLEWRDDIGPLPRPLALSYTAAFADSIFVLGGYGEDAWIDLVYEYECKRGTWRERCPMPETCTTGSAVSFDEYIYVVGGTEKRCMRFHPDTNSWEEFMEPCVGHAHALTWRENILLCGGAGDDSIIEYSPLSNKWSYWVLKVPGSMNMHFALRIDLCPPQ</sequence>
<name>R7UUY3_CAPTE</name>
<evidence type="ECO:0000256" key="1">
    <source>
        <dbReference type="ARBA" id="ARBA00022441"/>
    </source>
</evidence>
<evidence type="ECO:0000313" key="5">
    <source>
        <dbReference type="EnsemblMetazoa" id="CapteP193275"/>
    </source>
</evidence>
<reference evidence="6" key="1">
    <citation type="submission" date="2012-12" db="EMBL/GenBank/DDBJ databases">
        <authorList>
            <person name="Hellsten U."/>
            <person name="Grimwood J."/>
            <person name="Chapman J.A."/>
            <person name="Shapiro H."/>
            <person name="Aerts A."/>
            <person name="Otillar R.P."/>
            <person name="Terry A.Y."/>
            <person name="Boore J.L."/>
            <person name="Simakov O."/>
            <person name="Marletaz F."/>
            <person name="Cho S.-J."/>
            <person name="Edsinger-Gonzales E."/>
            <person name="Havlak P."/>
            <person name="Kuo D.-H."/>
            <person name="Larsson T."/>
            <person name="Lv J."/>
            <person name="Arendt D."/>
            <person name="Savage R."/>
            <person name="Osoegawa K."/>
            <person name="de Jong P."/>
            <person name="Lindberg D.R."/>
            <person name="Seaver E.C."/>
            <person name="Weisblat D.A."/>
            <person name="Putnam N.H."/>
            <person name="Grigoriev I.V."/>
            <person name="Rokhsar D.S."/>
        </authorList>
    </citation>
    <scope>NUCLEOTIDE SEQUENCE</scope>
    <source>
        <strain evidence="6">I ESC-2004</strain>
    </source>
</reference>
<protein>
    <recommendedName>
        <fullName evidence="3">BTB domain-containing protein</fullName>
    </recommendedName>
</protein>
<dbReference type="InterPro" id="IPR011333">
    <property type="entry name" value="SKP1/BTB/POZ_sf"/>
</dbReference>
<keyword evidence="1" id="KW-0880">Kelch repeat</keyword>
<dbReference type="Gene3D" id="1.25.40.420">
    <property type="match status" value="1"/>
</dbReference>
<dbReference type="SMART" id="SM00225">
    <property type="entry name" value="BTB"/>
    <property type="match status" value="1"/>
</dbReference>
<dbReference type="PANTHER" id="PTHR45632:SF5">
    <property type="entry name" value="KELCH-LIKE PROTEIN 22"/>
    <property type="match status" value="1"/>
</dbReference>
<dbReference type="SUPFAM" id="SSF54695">
    <property type="entry name" value="POZ domain"/>
    <property type="match status" value="1"/>
</dbReference>
<gene>
    <name evidence="4" type="ORF">CAPTEDRAFT_193275</name>
</gene>
<dbReference type="InterPro" id="IPR015915">
    <property type="entry name" value="Kelch-typ_b-propeller"/>
</dbReference>